<evidence type="ECO:0000313" key="3">
    <source>
        <dbReference type="Proteomes" id="UP000823521"/>
    </source>
</evidence>
<dbReference type="InterPro" id="IPR024344">
    <property type="entry name" value="MDMPI_metal-binding"/>
</dbReference>
<dbReference type="NCBIfam" id="TIGR03083">
    <property type="entry name" value="maleylpyruvate isomerase family mycothiol-dependent enzyme"/>
    <property type="match status" value="1"/>
</dbReference>
<accession>A0ABS3VSG7</accession>
<dbReference type="NCBIfam" id="TIGR03086">
    <property type="entry name" value="TIGR03086 family metal-binding protein"/>
    <property type="match status" value="1"/>
</dbReference>
<sequence length="212" mass="22771">MAPDIRELNEQAVRTSIEVVSRVTGDDLARPTPCADWTLADLLAHMTVQHHGFAAASAGNGADPAVWRPRPPGDNPVKEYAEAAEQVVAAFARDGVADRPFTLPELSTTTTFPGALAIRFHFIDYVVHSWDVARALDVDVAFTDEVLHAALRTARAIPDGPERLLPGAAFRPGLPVTEGLDPLAETLTRLGRPPGWPGEPSVKQGPFLYLGV</sequence>
<evidence type="ECO:0000259" key="1">
    <source>
        <dbReference type="Pfam" id="PF11716"/>
    </source>
</evidence>
<dbReference type="InterPro" id="IPR017520">
    <property type="entry name" value="CHP03086"/>
</dbReference>
<dbReference type="InterPro" id="IPR017517">
    <property type="entry name" value="Maleyloyr_isom"/>
</dbReference>
<protein>
    <submittedName>
        <fullName evidence="2">TIGR03086 family protein</fullName>
    </submittedName>
</protein>
<proteinExistence type="predicted"/>
<dbReference type="EMBL" id="WVUH01000116">
    <property type="protein sequence ID" value="MBO4207334.1"/>
    <property type="molecule type" value="Genomic_DNA"/>
</dbReference>
<reference evidence="2 3" key="1">
    <citation type="submission" date="2019-12" db="EMBL/GenBank/DDBJ databases">
        <title>Whole genome sequencing of endophytic Actinobacterium Micromonospora sp. MPMI6T.</title>
        <authorList>
            <person name="Evv R."/>
            <person name="Podile A.R."/>
        </authorList>
    </citation>
    <scope>NUCLEOTIDE SEQUENCE [LARGE SCALE GENOMIC DNA]</scope>
    <source>
        <strain evidence="2 3">MPMI6</strain>
    </source>
</reference>
<dbReference type="Pfam" id="PF11716">
    <property type="entry name" value="MDMPI_N"/>
    <property type="match status" value="1"/>
</dbReference>
<feature type="domain" description="Mycothiol-dependent maleylpyruvate isomerase metal-binding" evidence="1">
    <location>
        <begin position="12"/>
        <end position="133"/>
    </location>
</feature>
<dbReference type="Proteomes" id="UP000823521">
    <property type="component" value="Unassembled WGS sequence"/>
</dbReference>
<organism evidence="2 3">
    <name type="scientific">Micromonospora echinofusca</name>
    <dbReference type="NCBI Taxonomy" id="47858"/>
    <lineage>
        <taxon>Bacteria</taxon>
        <taxon>Bacillati</taxon>
        <taxon>Actinomycetota</taxon>
        <taxon>Actinomycetes</taxon>
        <taxon>Micromonosporales</taxon>
        <taxon>Micromonosporaceae</taxon>
        <taxon>Micromonospora</taxon>
    </lineage>
</organism>
<dbReference type="SUPFAM" id="SSF109854">
    <property type="entry name" value="DinB/YfiT-like putative metalloenzymes"/>
    <property type="match status" value="1"/>
</dbReference>
<dbReference type="InterPro" id="IPR034660">
    <property type="entry name" value="DinB/YfiT-like"/>
</dbReference>
<evidence type="ECO:0000313" key="2">
    <source>
        <dbReference type="EMBL" id="MBO4207334.1"/>
    </source>
</evidence>
<keyword evidence="3" id="KW-1185">Reference proteome</keyword>
<dbReference type="RefSeq" id="WP_208814225.1">
    <property type="nucleotide sequence ID" value="NZ_WVUH01000116.1"/>
</dbReference>
<gene>
    <name evidence="2" type="ORF">GSF22_15130</name>
</gene>
<name>A0ABS3VSG7_MICEH</name>
<dbReference type="Gene3D" id="1.20.120.450">
    <property type="entry name" value="dinb family like domain"/>
    <property type="match status" value="1"/>
</dbReference>
<comment type="caution">
    <text evidence="2">The sequence shown here is derived from an EMBL/GenBank/DDBJ whole genome shotgun (WGS) entry which is preliminary data.</text>
</comment>